<dbReference type="SUPFAM" id="SSF53448">
    <property type="entry name" value="Nucleotide-diphospho-sugar transferases"/>
    <property type="match status" value="1"/>
</dbReference>
<dbReference type="InterPro" id="IPR029044">
    <property type="entry name" value="Nucleotide-diphossugar_trans"/>
</dbReference>
<dbReference type="OrthoDB" id="7851643at2"/>
<dbReference type="RefSeq" id="WP_072866655.1">
    <property type="nucleotide sequence ID" value="NZ_FQVC01000020.1"/>
</dbReference>
<evidence type="ECO:0000313" key="1">
    <source>
        <dbReference type="EMBL" id="SHF97803.1"/>
    </source>
</evidence>
<dbReference type="EMBL" id="FQVC01000020">
    <property type="protein sequence ID" value="SHF97803.1"/>
    <property type="molecule type" value="Genomic_DNA"/>
</dbReference>
<name>A0A1M5G252_9HYPH</name>
<gene>
    <name evidence="1" type="ORF">SAMN02745223_04049</name>
</gene>
<evidence type="ECO:0008006" key="3">
    <source>
        <dbReference type="Google" id="ProtNLM"/>
    </source>
</evidence>
<dbReference type="Gene3D" id="3.90.550.10">
    <property type="entry name" value="Spore Coat Polysaccharide Biosynthesis Protein SpsA, Chain A"/>
    <property type="match status" value="1"/>
</dbReference>
<proteinExistence type="predicted"/>
<reference evidence="1 2" key="1">
    <citation type="submission" date="2016-11" db="EMBL/GenBank/DDBJ databases">
        <authorList>
            <person name="Jaros S."/>
            <person name="Januszkiewicz K."/>
            <person name="Wedrychowicz H."/>
        </authorList>
    </citation>
    <scope>NUCLEOTIDE SEQUENCE [LARGE SCALE GENOMIC DNA]</scope>
    <source>
        <strain evidence="1 2">DSM 17137</strain>
    </source>
</reference>
<dbReference type="AlphaFoldDB" id="A0A1M5G252"/>
<organism evidence="1 2">
    <name type="scientific">Devosia limi DSM 17137</name>
    <dbReference type="NCBI Taxonomy" id="1121477"/>
    <lineage>
        <taxon>Bacteria</taxon>
        <taxon>Pseudomonadati</taxon>
        <taxon>Pseudomonadota</taxon>
        <taxon>Alphaproteobacteria</taxon>
        <taxon>Hyphomicrobiales</taxon>
        <taxon>Devosiaceae</taxon>
        <taxon>Devosia</taxon>
    </lineage>
</organism>
<dbReference type="Proteomes" id="UP000184533">
    <property type="component" value="Unassembled WGS sequence"/>
</dbReference>
<protein>
    <recommendedName>
        <fullName evidence="3">Glycosyltransferase like family protein</fullName>
    </recommendedName>
</protein>
<evidence type="ECO:0000313" key="2">
    <source>
        <dbReference type="Proteomes" id="UP000184533"/>
    </source>
</evidence>
<sequence length="272" mass="29873">MAIETLEYRGDIAVAAACNDETILANNLRRSPEIENGAHQLLVEWNAPSASIAYNRLLDQSDAEYLVLVHQDVFLPAGWMTRLRGAIAALSRLDPDWAVLGAHGVALDGRAVGPVWSSSLGSIVGRVSLQPVAVQSLDELLIVVRRSAVRFDTSLPGFHFHGTDIVQIAAAAGRSSYVTSLPLVHNDRFKGVLGDDFRQAYHYIRTKWRQQLPLCSPVVKVSWHGLHLLKSQRHLARSHAVREAMVTSDTVDPRVYASLCGWDDVTPGPFSP</sequence>
<accession>A0A1M5G252</accession>